<keyword evidence="1" id="KW-0175">Coiled coil</keyword>
<feature type="compositionally biased region" description="Polar residues" evidence="2">
    <location>
        <begin position="95"/>
        <end position="110"/>
    </location>
</feature>
<evidence type="ECO:0000313" key="4">
    <source>
        <dbReference type="EnsemblFungi" id="MAPG_10272T0"/>
    </source>
</evidence>
<evidence type="ECO:0000313" key="3">
    <source>
        <dbReference type="EMBL" id="KLU90418.1"/>
    </source>
</evidence>
<dbReference type="eggNOG" id="ENOG502RMR2">
    <property type="taxonomic scope" value="Eukaryota"/>
</dbReference>
<reference evidence="3" key="2">
    <citation type="submission" date="2010-05" db="EMBL/GenBank/DDBJ databases">
        <title>The Genome Sequence of Magnaporthe poae strain ATCC 64411.</title>
        <authorList>
            <consortium name="The Broad Institute Genome Sequencing Platform"/>
            <consortium name="Broad Institute Genome Sequencing Center for Infectious Disease"/>
            <person name="Ma L.-J."/>
            <person name="Dead R."/>
            <person name="Young S."/>
            <person name="Zeng Q."/>
            <person name="Koehrsen M."/>
            <person name="Alvarado L."/>
            <person name="Berlin A."/>
            <person name="Chapman S.B."/>
            <person name="Chen Z."/>
            <person name="Freedman E."/>
            <person name="Gellesch M."/>
            <person name="Goldberg J."/>
            <person name="Griggs A."/>
            <person name="Gujja S."/>
            <person name="Heilman E.R."/>
            <person name="Heiman D."/>
            <person name="Hepburn T."/>
            <person name="Howarth C."/>
            <person name="Jen D."/>
            <person name="Larson L."/>
            <person name="Mehta T."/>
            <person name="Neiman D."/>
            <person name="Pearson M."/>
            <person name="Roberts A."/>
            <person name="Saif S."/>
            <person name="Shea T."/>
            <person name="Shenoy N."/>
            <person name="Sisk P."/>
            <person name="Stolte C."/>
            <person name="Sykes S."/>
            <person name="Walk T."/>
            <person name="White J."/>
            <person name="Yandava C."/>
            <person name="Haas B."/>
            <person name="Nusbaum C."/>
            <person name="Birren B."/>
        </authorList>
    </citation>
    <scope>NUCLEOTIDE SEQUENCE</scope>
    <source>
        <strain evidence="3">ATCC 64411</strain>
    </source>
</reference>
<accession>A0A0C4EC58</accession>
<name>A0A0C4EC58_MAGP6</name>
<evidence type="ECO:0000313" key="5">
    <source>
        <dbReference type="Proteomes" id="UP000011715"/>
    </source>
</evidence>
<evidence type="ECO:0000256" key="2">
    <source>
        <dbReference type="SAM" id="MobiDB-lite"/>
    </source>
</evidence>
<keyword evidence="5" id="KW-1185">Reference proteome</keyword>
<organism evidence="4 5">
    <name type="scientific">Magnaporthiopsis poae (strain ATCC 64411 / 73-15)</name>
    <name type="common">Kentucky bluegrass fungus</name>
    <name type="synonym">Magnaporthe poae</name>
    <dbReference type="NCBI Taxonomy" id="644358"/>
    <lineage>
        <taxon>Eukaryota</taxon>
        <taxon>Fungi</taxon>
        <taxon>Dikarya</taxon>
        <taxon>Ascomycota</taxon>
        <taxon>Pezizomycotina</taxon>
        <taxon>Sordariomycetes</taxon>
        <taxon>Sordariomycetidae</taxon>
        <taxon>Magnaporthales</taxon>
        <taxon>Magnaporthaceae</taxon>
        <taxon>Magnaporthiopsis</taxon>
    </lineage>
</organism>
<reference evidence="3" key="3">
    <citation type="submission" date="2011-03" db="EMBL/GenBank/DDBJ databases">
        <title>Annotation of Magnaporthe poae ATCC 64411.</title>
        <authorList>
            <person name="Ma L.-J."/>
            <person name="Dead R."/>
            <person name="Young S.K."/>
            <person name="Zeng Q."/>
            <person name="Gargeya S."/>
            <person name="Fitzgerald M."/>
            <person name="Haas B."/>
            <person name="Abouelleil A."/>
            <person name="Alvarado L."/>
            <person name="Arachchi H.M."/>
            <person name="Berlin A."/>
            <person name="Brown A."/>
            <person name="Chapman S.B."/>
            <person name="Chen Z."/>
            <person name="Dunbar C."/>
            <person name="Freedman E."/>
            <person name="Gearin G."/>
            <person name="Gellesch M."/>
            <person name="Goldberg J."/>
            <person name="Griggs A."/>
            <person name="Gujja S."/>
            <person name="Heiman D."/>
            <person name="Howarth C."/>
            <person name="Larson L."/>
            <person name="Lui A."/>
            <person name="MacDonald P.J.P."/>
            <person name="Mehta T."/>
            <person name="Montmayeur A."/>
            <person name="Murphy C."/>
            <person name="Neiman D."/>
            <person name="Pearson M."/>
            <person name="Priest M."/>
            <person name="Roberts A."/>
            <person name="Saif S."/>
            <person name="Shea T."/>
            <person name="Shenoy N."/>
            <person name="Sisk P."/>
            <person name="Stolte C."/>
            <person name="Sykes S."/>
            <person name="Yandava C."/>
            <person name="Wortman J."/>
            <person name="Nusbaum C."/>
            <person name="Birren B."/>
        </authorList>
    </citation>
    <scope>NUCLEOTIDE SEQUENCE</scope>
    <source>
        <strain evidence="3">ATCC 64411</strain>
    </source>
</reference>
<sequence>MGGATSTPTVSIKPKPPPGRPSKRVVSTPATSNSVTTDPLGRLNSAEHSNFPKGRRLSSLPTGDAKRTRLSCASDSDVDELSLMEPRFDSRKWSRSPSEAAKTQSIQTPLETAPKTAPETAPAIAPITAAKAAPEITLTTAPPASAKNQGTSRVPPIPYHVATRSFLESILQSPPRSIAQSAVTEKQISDAVGLVVELKDQHKEKKASLHLAQNRLSQQLSTFDPNKPVVVVQDALDRIDGLRCAVKDALDRLREAEDMEDKLRDQRQDDQIAVQMEHARQFEQFLQLGPLGAAMLFRILISAAGVHKSEEGVEPHERISEIMDTLDRDIAREQQFTMSQHPSPGRASRADGGAGAVHLDTHGT</sequence>
<dbReference type="VEuPathDB" id="FungiDB:MAPG_10272"/>
<proteinExistence type="predicted"/>
<gene>
    <name evidence="3" type="ORF">MAPG_10272</name>
</gene>
<feature type="coiled-coil region" evidence="1">
    <location>
        <begin position="239"/>
        <end position="266"/>
    </location>
</feature>
<dbReference type="EMBL" id="GL876975">
    <property type="protein sequence ID" value="KLU90418.1"/>
    <property type="molecule type" value="Genomic_DNA"/>
</dbReference>
<dbReference type="Proteomes" id="UP000011715">
    <property type="component" value="Unassembled WGS sequence"/>
</dbReference>
<reference evidence="4" key="5">
    <citation type="submission" date="2015-06" db="UniProtKB">
        <authorList>
            <consortium name="EnsemblFungi"/>
        </authorList>
    </citation>
    <scope>IDENTIFICATION</scope>
    <source>
        <strain evidence="4">ATCC 64411</strain>
    </source>
</reference>
<dbReference type="AlphaFoldDB" id="A0A0C4EC58"/>
<dbReference type="EnsemblFungi" id="MAPG_10272T0">
    <property type="protein sequence ID" value="MAPG_10272T0"/>
    <property type="gene ID" value="MAPG_10272"/>
</dbReference>
<reference evidence="4" key="4">
    <citation type="journal article" date="2015" name="G3 (Bethesda)">
        <title>Genome sequences of three phytopathogenic species of the Magnaporthaceae family of fungi.</title>
        <authorList>
            <person name="Okagaki L.H."/>
            <person name="Nunes C.C."/>
            <person name="Sailsbery J."/>
            <person name="Clay B."/>
            <person name="Brown D."/>
            <person name="John T."/>
            <person name="Oh Y."/>
            <person name="Young N."/>
            <person name="Fitzgerald M."/>
            <person name="Haas B.J."/>
            <person name="Zeng Q."/>
            <person name="Young S."/>
            <person name="Adiconis X."/>
            <person name="Fan L."/>
            <person name="Levin J.Z."/>
            <person name="Mitchell T.K."/>
            <person name="Okubara P.A."/>
            <person name="Farman M.L."/>
            <person name="Kohn L.M."/>
            <person name="Birren B."/>
            <person name="Ma L.-J."/>
            <person name="Dean R.A."/>
        </authorList>
    </citation>
    <scope>NUCLEOTIDE SEQUENCE</scope>
    <source>
        <strain evidence="4">ATCC 64411 / 73-15</strain>
    </source>
</reference>
<protein>
    <submittedName>
        <fullName evidence="3 4">Uncharacterized protein</fullName>
    </submittedName>
</protein>
<feature type="region of interest" description="Disordered" evidence="2">
    <location>
        <begin position="1"/>
        <end position="118"/>
    </location>
</feature>
<feature type="region of interest" description="Disordered" evidence="2">
    <location>
        <begin position="337"/>
        <end position="364"/>
    </location>
</feature>
<dbReference type="EMBL" id="ADBL01002296">
    <property type="status" value="NOT_ANNOTATED_CDS"/>
    <property type="molecule type" value="Genomic_DNA"/>
</dbReference>
<reference evidence="5" key="1">
    <citation type="submission" date="2010-05" db="EMBL/GenBank/DDBJ databases">
        <title>The genome sequence of Magnaporthe poae strain ATCC 64411.</title>
        <authorList>
            <person name="Ma L.-J."/>
            <person name="Dead R."/>
            <person name="Young S."/>
            <person name="Zeng Q."/>
            <person name="Koehrsen M."/>
            <person name="Alvarado L."/>
            <person name="Berlin A."/>
            <person name="Chapman S.B."/>
            <person name="Chen Z."/>
            <person name="Freedman E."/>
            <person name="Gellesch M."/>
            <person name="Goldberg J."/>
            <person name="Griggs A."/>
            <person name="Gujja S."/>
            <person name="Heilman E.R."/>
            <person name="Heiman D."/>
            <person name="Hepburn T."/>
            <person name="Howarth C."/>
            <person name="Jen D."/>
            <person name="Larson L."/>
            <person name="Mehta T."/>
            <person name="Neiman D."/>
            <person name="Pearson M."/>
            <person name="Roberts A."/>
            <person name="Saif S."/>
            <person name="Shea T."/>
            <person name="Shenoy N."/>
            <person name="Sisk P."/>
            <person name="Stolte C."/>
            <person name="Sykes S."/>
            <person name="Walk T."/>
            <person name="White J."/>
            <person name="Yandava C."/>
            <person name="Haas B."/>
            <person name="Nusbaum C."/>
            <person name="Birren B."/>
        </authorList>
    </citation>
    <scope>NUCLEOTIDE SEQUENCE [LARGE SCALE GENOMIC DNA]</scope>
    <source>
        <strain evidence="5">ATCC 64411 / 73-15</strain>
    </source>
</reference>
<feature type="compositionally biased region" description="Polar residues" evidence="2">
    <location>
        <begin position="28"/>
        <end position="37"/>
    </location>
</feature>
<evidence type="ECO:0000256" key="1">
    <source>
        <dbReference type="SAM" id="Coils"/>
    </source>
</evidence>